<feature type="transmembrane region" description="Helical" evidence="1">
    <location>
        <begin position="179"/>
        <end position="199"/>
    </location>
</feature>
<keyword evidence="3" id="KW-1185">Reference proteome</keyword>
<evidence type="ECO:0008006" key="4">
    <source>
        <dbReference type="Google" id="ProtNLM"/>
    </source>
</evidence>
<keyword evidence="1" id="KW-0472">Membrane</keyword>
<keyword evidence="1" id="KW-1133">Transmembrane helix</keyword>
<dbReference type="Proteomes" id="UP000283644">
    <property type="component" value="Unassembled WGS sequence"/>
</dbReference>
<proteinExistence type="predicted"/>
<feature type="transmembrane region" description="Helical" evidence="1">
    <location>
        <begin position="366"/>
        <end position="386"/>
    </location>
</feature>
<dbReference type="AlphaFoldDB" id="A0A417Y630"/>
<protein>
    <recommendedName>
        <fullName evidence="4">Secreted protein</fullName>
    </recommendedName>
</protein>
<accession>A0A417Y630</accession>
<feature type="transmembrane region" description="Helical" evidence="1">
    <location>
        <begin position="17"/>
        <end position="36"/>
    </location>
</feature>
<gene>
    <name evidence="2" type="ORF">D0Z08_06570</name>
</gene>
<keyword evidence="1" id="KW-0812">Transmembrane</keyword>
<name>A0A417Y630_9ACTN</name>
<evidence type="ECO:0000313" key="3">
    <source>
        <dbReference type="Proteomes" id="UP000283644"/>
    </source>
</evidence>
<reference evidence="2 3" key="1">
    <citation type="submission" date="2018-09" db="EMBL/GenBank/DDBJ databases">
        <title>Genome sequencing of Nocardioides immobilis CCTCC AB 2017083 for comparison to Nocardioides silvaticus.</title>
        <authorList>
            <person name="Li C."/>
            <person name="Wang G."/>
        </authorList>
    </citation>
    <scope>NUCLEOTIDE SEQUENCE [LARGE SCALE GENOMIC DNA]</scope>
    <source>
        <strain evidence="2 3">CCTCC AB 2017083</strain>
    </source>
</reference>
<feature type="transmembrane region" description="Helical" evidence="1">
    <location>
        <begin position="206"/>
        <end position="230"/>
    </location>
</feature>
<sequence>MGAGVEDTPSLLNRLQIIGMTVVLLFGLASALIQFLSYQSDGRAADDTEQLVRVQEIQSSLLRADALATNAFLEGGDEDPEKRGEYDDTIAVVFEQIAEAAEAQSADRDALKALVVVVNRYANYVAEARVYNRQGFPVGAEYLSVASDSVRTEAQPILGNLVTANTDRAEDSMAGQHPFWLLLLGLVVLGVLVWLNLLLAQRFRRYLNVGVAIAAAIVVVTTLVAAIAAWRADSTNDGLLDDELQVAIDESAARTAGNDAKAYESLRLIKRGSGGTYEPKWEDAAEIVEKKADSSSLDEWEDYVDGHRQIATLDDDDQWFRARNIAIDEAATSPTANFDRFDGATQAVVTENGTTTTDELRSGRTLALIGSLLTLILGFVAAVAVARGIGARRKEYA</sequence>
<organism evidence="2 3">
    <name type="scientific">Nocardioides immobilis</name>
    <dbReference type="NCBI Taxonomy" id="2049295"/>
    <lineage>
        <taxon>Bacteria</taxon>
        <taxon>Bacillati</taxon>
        <taxon>Actinomycetota</taxon>
        <taxon>Actinomycetes</taxon>
        <taxon>Propionibacteriales</taxon>
        <taxon>Nocardioidaceae</taxon>
        <taxon>Nocardioides</taxon>
    </lineage>
</organism>
<dbReference type="EMBL" id="QXGH01000011">
    <property type="protein sequence ID" value="RHW27944.1"/>
    <property type="molecule type" value="Genomic_DNA"/>
</dbReference>
<evidence type="ECO:0000256" key="1">
    <source>
        <dbReference type="SAM" id="Phobius"/>
    </source>
</evidence>
<evidence type="ECO:0000313" key="2">
    <source>
        <dbReference type="EMBL" id="RHW27944.1"/>
    </source>
</evidence>
<comment type="caution">
    <text evidence="2">The sequence shown here is derived from an EMBL/GenBank/DDBJ whole genome shotgun (WGS) entry which is preliminary data.</text>
</comment>